<proteinExistence type="predicted"/>
<name>E6Q0D5_9ZZZZ</name>
<dbReference type="AlphaFoldDB" id="E6Q0D5"/>
<reference evidence="1" key="1">
    <citation type="submission" date="2009-10" db="EMBL/GenBank/DDBJ databases">
        <title>Diversity of trophic interactions inside an arsenic-rich microbial ecosystem.</title>
        <authorList>
            <person name="Bertin P.N."/>
            <person name="Heinrich-Salmeron A."/>
            <person name="Pelletier E."/>
            <person name="Goulhen-Chollet F."/>
            <person name="Arsene-Ploetze F."/>
            <person name="Gallien S."/>
            <person name="Calteau A."/>
            <person name="Vallenet D."/>
            <person name="Casiot C."/>
            <person name="Chane-Woon-Ming B."/>
            <person name="Giloteaux L."/>
            <person name="Barakat M."/>
            <person name="Bonnefoy V."/>
            <person name="Bruneel O."/>
            <person name="Chandler M."/>
            <person name="Cleiss J."/>
            <person name="Duran R."/>
            <person name="Elbaz-Poulichet F."/>
            <person name="Fonknechten N."/>
            <person name="Lauga B."/>
            <person name="Mornico D."/>
            <person name="Ortet P."/>
            <person name="Schaeffer C."/>
            <person name="Siguier P."/>
            <person name="Alexander Thil Smith A."/>
            <person name="Van Dorsselaer A."/>
            <person name="Weissenbach J."/>
            <person name="Medigue C."/>
            <person name="Le Paslier D."/>
        </authorList>
    </citation>
    <scope>NUCLEOTIDE SEQUENCE</scope>
</reference>
<gene>
    <name evidence="1" type="ORF">CARN3_0195</name>
</gene>
<sequence>MSKKVQSDFLFAQPSFGSGVARVFDLWGQLDDYNRSDTPSEADAKAIAADWLVIGQDIFDALDQYESECKVA</sequence>
<comment type="caution">
    <text evidence="1">The sequence shown here is derived from an EMBL/GenBank/DDBJ whole genome shotgun (WGS) entry which is preliminary data.</text>
</comment>
<organism evidence="1">
    <name type="scientific">mine drainage metagenome</name>
    <dbReference type="NCBI Taxonomy" id="410659"/>
    <lineage>
        <taxon>unclassified sequences</taxon>
        <taxon>metagenomes</taxon>
        <taxon>ecological metagenomes</taxon>
    </lineage>
</organism>
<dbReference type="EMBL" id="CABN01000158">
    <property type="protein sequence ID" value="CBI00644.1"/>
    <property type="molecule type" value="Genomic_DNA"/>
</dbReference>
<evidence type="ECO:0000313" key="1">
    <source>
        <dbReference type="EMBL" id="CBI00644.1"/>
    </source>
</evidence>
<accession>E6Q0D5</accession>
<protein>
    <submittedName>
        <fullName evidence="1">Uncharacterized protein</fullName>
    </submittedName>
</protein>